<evidence type="ECO:0000256" key="3">
    <source>
        <dbReference type="ARBA" id="ARBA00022771"/>
    </source>
</evidence>
<evidence type="ECO:0000313" key="7">
    <source>
        <dbReference type="EMBL" id="RWQ94964.1"/>
    </source>
</evidence>
<sequence>MSLWSDSSYGDDDYYWCPPCQRFFNSQYALDCHRKSSSRHEWCARCRRYFSTPSAKAAHIRDSAAHNVCWKCPVPLDFISYDQLQTHRVSDHHLCRPCGIYHCSSDELRDHNVEQHNLCVDCGQFFQNRNNLEMHKQRHTPRDLECYGHDRYGCEQVFKTFSGMLIHLESGSCISGTIEGEIDDLARACYQSRKYRRDLENGGWLYMCPGCERGFSKLSSLFQHAESIQSCSSYTTGNGCLAKLRYFISWRI</sequence>
<evidence type="ECO:0000259" key="6">
    <source>
        <dbReference type="PROSITE" id="PS50157"/>
    </source>
</evidence>
<comment type="caution">
    <text evidence="7">The sequence shown here is derived from an EMBL/GenBank/DDBJ whole genome shotgun (WGS) entry which is preliminary data.</text>
</comment>
<dbReference type="EMBL" id="RCNU01000006">
    <property type="protein sequence ID" value="RWQ94964.1"/>
    <property type="molecule type" value="Genomic_DNA"/>
</dbReference>
<proteinExistence type="predicted"/>
<keyword evidence="4" id="KW-0862">Zinc</keyword>
<dbReference type="PANTHER" id="PTHR24409:SF295">
    <property type="entry name" value="AZ2-RELATED"/>
    <property type="match status" value="1"/>
</dbReference>
<dbReference type="GO" id="GO:0000981">
    <property type="term" value="F:DNA-binding transcription factor activity, RNA polymerase II-specific"/>
    <property type="evidence" value="ECO:0007669"/>
    <property type="project" value="TreeGrafter"/>
</dbReference>
<organism evidence="7 8">
    <name type="scientific">Byssochlamys spectabilis</name>
    <name type="common">Paecilomyces variotii</name>
    <dbReference type="NCBI Taxonomy" id="264951"/>
    <lineage>
        <taxon>Eukaryota</taxon>
        <taxon>Fungi</taxon>
        <taxon>Dikarya</taxon>
        <taxon>Ascomycota</taxon>
        <taxon>Pezizomycotina</taxon>
        <taxon>Eurotiomycetes</taxon>
        <taxon>Eurotiomycetidae</taxon>
        <taxon>Eurotiales</taxon>
        <taxon>Thermoascaceae</taxon>
        <taxon>Paecilomyces</taxon>
    </lineage>
</organism>
<protein>
    <recommendedName>
        <fullName evidence="6">C2H2-type domain-containing protein</fullName>
    </recommendedName>
</protein>
<dbReference type="Proteomes" id="UP000283841">
    <property type="component" value="Unassembled WGS sequence"/>
</dbReference>
<dbReference type="PROSITE" id="PS50157">
    <property type="entry name" value="ZINC_FINGER_C2H2_2"/>
    <property type="match status" value="2"/>
</dbReference>
<dbReference type="InterPro" id="IPR013087">
    <property type="entry name" value="Znf_C2H2_type"/>
</dbReference>
<dbReference type="SMART" id="SM00355">
    <property type="entry name" value="ZnF_C2H2"/>
    <property type="match status" value="5"/>
</dbReference>
<feature type="domain" description="C2H2-type" evidence="6">
    <location>
        <begin position="117"/>
        <end position="144"/>
    </location>
</feature>
<dbReference type="PANTHER" id="PTHR24409">
    <property type="entry name" value="ZINC FINGER PROTEIN 142"/>
    <property type="match status" value="1"/>
</dbReference>
<gene>
    <name evidence="7" type="ORF">C8Q69DRAFT_468409</name>
</gene>
<dbReference type="GO" id="GO:0000977">
    <property type="term" value="F:RNA polymerase II transcription regulatory region sequence-specific DNA binding"/>
    <property type="evidence" value="ECO:0007669"/>
    <property type="project" value="TreeGrafter"/>
</dbReference>
<dbReference type="Pfam" id="PF12874">
    <property type="entry name" value="zf-met"/>
    <property type="match status" value="1"/>
</dbReference>
<reference evidence="7 8" key="1">
    <citation type="journal article" date="2018" name="Front. Microbiol.">
        <title>Genomic and genetic insights into a cosmopolitan fungus, Paecilomyces variotii (Eurotiales).</title>
        <authorList>
            <person name="Urquhart A.S."/>
            <person name="Mondo S.J."/>
            <person name="Makela M.R."/>
            <person name="Hane J.K."/>
            <person name="Wiebenga A."/>
            <person name="He G."/>
            <person name="Mihaltcheva S."/>
            <person name="Pangilinan J."/>
            <person name="Lipzen A."/>
            <person name="Barry K."/>
            <person name="de Vries R.P."/>
            <person name="Grigoriev I.V."/>
            <person name="Idnurm A."/>
        </authorList>
    </citation>
    <scope>NUCLEOTIDE SEQUENCE [LARGE SCALE GENOMIC DNA]</scope>
    <source>
        <strain evidence="7 8">CBS 101075</strain>
    </source>
</reference>
<feature type="domain" description="C2H2-type" evidence="6">
    <location>
        <begin position="206"/>
        <end position="230"/>
    </location>
</feature>
<dbReference type="VEuPathDB" id="FungiDB:C8Q69DRAFT_468409"/>
<evidence type="ECO:0000256" key="5">
    <source>
        <dbReference type="PROSITE-ProRule" id="PRU00042"/>
    </source>
</evidence>
<dbReference type="GO" id="GO:0008270">
    <property type="term" value="F:zinc ion binding"/>
    <property type="evidence" value="ECO:0007669"/>
    <property type="project" value="UniProtKB-KW"/>
</dbReference>
<name>A0A443HT56_BYSSP</name>
<evidence type="ECO:0000256" key="2">
    <source>
        <dbReference type="ARBA" id="ARBA00022737"/>
    </source>
</evidence>
<keyword evidence="2" id="KW-0677">Repeat</keyword>
<dbReference type="GeneID" id="39599965"/>
<keyword evidence="3 5" id="KW-0863">Zinc-finger</keyword>
<keyword evidence="8" id="KW-1185">Reference proteome</keyword>
<dbReference type="PROSITE" id="PS00028">
    <property type="entry name" value="ZINC_FINGER_C2H2_1"/>
    <property type="match status" value="1"/>
</dbReference>
<dbReference type="Pfam" id="PF00096">
    <property type="entry name" value="zf-C2H2"/>
    <property type="match status" value="1"/>
</dbReference>
<accession>A0A443HT56</accession>
<dbReference type="STRING" id="264951.A0A443HT56"/>
<dbReference type="RefSeq" id="XP_028484609.1">
    <property type="nucleotide sequence ID" value="XM_028630688.1"/>
</dbReference>
<dbReference type="AlphaFoldDB" id="A0A443HT56"/>
<dbReference type="GO" id="GO:0005634">
    <property type="term" value="C:nucleus"/>
    <property type="evidence" value="ECO:0007669"/>
    <property type="project" value="TreeGrafter"/>
</dbReference>
<keyword evidence="1" id="KW-0479">Metal-binding</keyword>
<evidence type="ECO:0000313" key="8">
    <source>
        <dbReference type="Proteomes" id="UP000283841"/>
    </source>
</evidence>
<evidence type="ECO:0000256" key="4">
    <source>
        <dbReference type="ARBA" id="ARBA00022833"/>
    </source>
</evidence>
<evidence type="ECO:0000256" key="1">
    <source>
        <dbReference type="ARBA" id="ARBA00022723"/>
    </source>
</evidence>